<comment type="caution">
    <text evidence="1">The sequence shown here is derived from an EMBL/GenBank/DDBJ whole genome shotgun (WGS) entry which is preliminary data.</text>
</comment>
<dbReference type="EMBL" id="BARS01028293">
    <property type="protein sequence ID" value="GAG06733.1"/>
    <property type="molecule type" value="Genomic_DNA"/>
</dbReference>
<accession>X0V2I8</accession>
<name>X0V2I8_9ZZZZ</name>
<proteinExistence type="predicted"/>
<evidence type="ECO:0000313" key="1">
    <source>
        <dbReference type="EMBL" id="GAG06733.1"/>
    </source>
</evidence>
<gene>
    <name evidence="1" type="ORF">S01H1_44356</name>
</gene>
<reference evidence="1" key="1">
    <citation type="journal article" date="2014" name="Front. Microbiol.">
        <title>High frequency of phylogenetically diverse reductive dehalogenase-homologous genes in deep subseafloor sedimentary metagenomes.</title>
        <authorList>
            <person name="Kawai M."/>
            <person name="Futagami T."/>
            <person name="Toyoda A."/>
            <person name="Takaki Y."/>
            <person name="Nishi S."/>
            <person name="Hori S."/>
            <person name="Arai W."/>
            <person name="Tsubouchi T."/>
            <person name="Morono Y."/>
            <person name="Uchiyama I."/>
            <person name="Ito T."/>
            <person name="Fujiyama A."/>
            <person name="Inagaki F."/>
            <person name="Takami H."/>
        </authorList>
    </citation>
    <scope>NUCLEOTIDE SEQUENCE</scope>
    <source>
        <strain evidence="1">Expedition CK06-06</strain>
    </source>
</reference>
<protein>
    <submittedName>
        <fullName evidence="1">Uncharacterized protein</fullName>
    </submittedName>
</protein>
<organism evidence="1">
    <name type="scientific">marine sediment metagenome</name>
    <dbReference type="NCBI Taxonomy" id="412755"/>
    <lineage>
        <taxon>unclassified sequences</taxon>
        <taxon>metagenomes</taxon>
        <taxon>ecological metagenomes</taxon>
    </lineage>
</organism>
<sequence length="154" mass="16722">MKNAMRTFRFAHRRGDKFSRLFLMILSSLFIINTALPSIASAANSLSQFGITWTFDKELSTDGAGNTYQYGQFANGDYWVVGSVTIVGIDPLSNEVEGRTMHGSMVNPSPEDGQIQGYDSAVATTGNIYDANYNVALDVDAENPLVLSAHSSLV</sequence>
<dbReference type="AlphaFoldDB" id="X0V2I8"/>